<evidence type="ECO:0000256" key="1">
    <source>
        <dbReference type="SAM" id="Phobius"/>
    </source>
</evidence>
<feature type="domain" description="DUF218" evidence="2">
    <location>
        <begin position="42"/>
        <end position="168"/>
    </location>
</feature>
<accession>A0A516KLE8</accession>
<dbReference type="Pfam" id="PF02698">
    <property type="entry name" value="DUF218"/>
    <property type="match status" value="1"/>
</dbReference>
<evidence type="ECO:0000313" key="4">
    <source>
        <dbReference type="Proteomes" id="UP000315215"/>
    </source>
</evidence>
<dbReference type="EMBL" id="CP041666">
    <property type="protein sequence ID" value="QDP42197.1"/>
    <property type="molecule type" value="Genomic_DNA"/>
</dbReference>
<protein>
    <submittedName>
        <fullName evidence="3">YdcF family protein</fullName>
    </submittedName>
</protein>
<proteinExistence type="predicted"/>
<dbReference type="Proteomes" id="UP000315215">
    <property type="component" value="Chromosome"/>
</dbReference>
<feature type="transmembrane region" description="Helical" evidence="1">
    <location>
        <begin position="12"/>
        <end position="31"/>
    </location>
</feature>
<gene>
    <name evidence="3" type="ORF">FN924_13565</name>
</gene>
<name>A0A516KLE8_9BACI</name>
<keyword evidence="1" id="KW-1133">Transmembrane helix</keyword>
<dbReference type="PANTHER" id="PTHR30336">
    <property type="entry name" value="INNER MEMBRANE PROTEIN, PROBABLE PERMEASE"/>
    <property type="match status" value="1"/>
</dbReference>
<evidence type="ECO:0000259" key="2">
    <source>
        <dbReference type="Pfam" id="PF02698"/>
    </source>
</evidence>
<keyword evidence="1" id="KW-0812">Transmembrane</keyword>
<organism evidence="3 4">
    <name type="scientific">Radiobacillus deserti</name>
    <dbReference type="NCBI Taxonomy" id="2594883"/>
    <lineage>
        <taxon>Bacteria</taxon>
        <taxon>Bacillati</taxon>
        <taxon>Bacillota</taxon>
        <taxon>Bacilli</taxon>
        <taxon>Bacillales</taxon>
        <taxon>Bacillaceae</taxon>
        <taxon>Radiobacillus</taxon>
    </lineage>
</organism>
<keyword evidence="4" id="KW-1185">Reference proteome</keyword>
<dbReference type="AlphaFoldDB" id="A0A516KLE8"/>
<dbReference type="Gene3D" id="3.40.50.620">
    <property type="entry name" value="HUPs"/>
    <property type="match status" value="1"/>
</dbReference>
<dbReference type="InterPro" id="IPR003848">
    <property type="entry name" value="DUF218"/>
</dbReference>
<dbReference type="PANTHER" id="PTHR30336:SF20">
    <property type="entry name" value="DUF218 DOMAIN-CONTAINING PROTEIN"/>
    <property type="match status" value="1"/>
</dbReference>
<dbReference type="OrthoDB" id="9782395at2"/>
<reference evidence="3 4" key="1">
    <citation type="submission" date="2019-07" db="EMBL/GenBank/DDBJ databases">
        <authorList>
            <person name="Li J."/>
        </authorList>
    </citation>
    <scope>NUCLEOTIDE SEQUENCE [LARGE SCALE GENOMIC DNA]</scope>
    <source>
        <strain evidence="3 4">TKL69</strain>
    </source>
</reference>
<dbReference type="GO" id="GO:0005886">
    <property type="term" value="C:plasma membrane"/>
    <property type="evidence" value="ECO:0007669"/>
    <property type="project" value="TreeGrafter"/>
</dbReference>
<sequence>MRKRKKLKKLILAILIGGFSWFLIHTSYILLDGFKDELDKVDTAVVLGNKVNEDGTPANRLRARLDRTVELYNQGYFPTIIVSGGVGKEGFDEAKVMKDYLVDNGIPENVITEDSDGYNTHMTAENTKSIMKEQNLNSAMIITQYFHITRTKLAFYQLGLKQVSSAKADIFEFRDIYSIFREFPAFYKYLFSYS</sequence>
<dbReference type="InterPro" id="IPR051599">
    <property type="entry name" value="Cell_Envelope_Assoc"/>
</dbReference>
<dbReference type="CDD" id="cd06259">
    <property type="entry name" value="YdcF-like"/>
    <property type="match status" value="1"/>
</dbReference>
<dbReference type="InterPro" id="IPR014729">
    <property type="entry name" value="Rossmann-like_a/b/a_fold"/>
</dbReference>
<keyword evidence="1" id="KW-0472">Membrane</keyword>
<evidence type="ECO:0000313" key="3">
    <source>
        <dbReference type="EMBL" id="QDP42197.1"/>
    </source>
</evidence>
<dbReference type="KEGG" id="aqt:FN924_13565"/>